<organism evidence="1 2">
    <name type="scientific">Rhododendron molle</name>
    <name type="common">Chinese azalea</name>
    <name type="synonym">Azalea mollis</name>
    <dbReference type="NCBI Taxonomy" id="49168"/>
    <lineage>
        <taxon>Eukaryota</taxon>
        <taxon>Viridiplantae</taxon>
        <taxon>Streptophyta</taxon>
        <taxon>Embryophyta</taxon>
        <taxon>Tracheophyta</taxon>
        <taxon>Spermatophyta</taxon>
        <taxon>Magnoliopsida</taxon>
        <taxon>eudicotyledons</taxon>
        <taxon>Gunneridae</taxon>
        <taxon>Pentapetalae</taxon>
        <taxon>asterids</taxon>
        <taxon>Ericales</taxon>
        <taxon>Ericaceae</taxon>
        <taxon>Ericoideae</taxon>
        <taxon>Rhodoreae</taxon>
        <taxon>Rhododendron</taxon>
    </lineage>
</organism>
<dbReference type="Proteomes" id="UP001062846">
    <property type="component" value="Chromosome 9"/>
</dbReference>
<evidence type="ECO:0000313" key="2">
    <source>
        <dbReference type="Proteomes" id="UP001062846"/>
    </source>
</evidence>
<dbReference type="EMBL" id="CM046396">
    <property type="protein sequence ID" value="KAI8539765.1"/>
    <property type="molecule type" value="Genomic_DNA"/>
</dbReference>
<sequence length="554" mass="60608">MVPMDDSKDALVSQLSMAIRDISGYPECRNASKKMYNNLVRRVKLLSPLFEELKDSEGELDDEEVRGFVSLKIALDSARELLRSINEGSKLFQALQMDKIAGDFQQVTEQIEEAMSRIPYDKLDISEEVREQIELVHAQFKRAKGRRDSPDLLLEMDLSIAQKDIDIDPSILKRLSEKLHLRTMNDLRKESLAIRDMAISCGEDLGDSIQTMSFLLQKLKDVVIGNPDKDTSEPEKELIKHRSPVIPDDFRQGKCGDKKSGPSGSDCDRAAINALIDKLADGNLDQQRAAAGELRLLAKRNSDNRVFIAEAGAIPLLVELLSSVDSRTQEHAVTALLNLSIHEANKGNIVNSGAIPDIVDVLKNGSMEARENAAATLFSLSVVDENKVAIGAAGAIPILIDLLCHGTPRGKKDAATAIFNLSIYQGNKVRAVRAGIVGPLMRLLRDSGGGMVDEALAILAILASHQEGKVAIGQAEPIPVLVEVIRTGSPRNRENAAAVLWSLCTGDVQYLRIVIELGGEEALKELSENGTERAKRKAGSVLELLQRVDVIQRP</sequence>
<proteinExistence type="predicted"/>
<gene>
    <name evidence="1" type="ORF">RHMOL_Rhmol09G0208400</name>
</gene>
<keyword evidence="2" id="KW-1185">Reference proteome</keyword>
<reference evidence="1" key="1">
    <citation type="submission" date="2022-02" db="EMBL/GenBank/DDBJ databases">
        <title>Plant Genome Project.</title>
        <authorList>
            <person name="Zhang R.-G."/>
        </authorList>
    </citation>
    <scope>NUCLEOTIDE SEQUENCE</scope>
    <source>
        <strain evidence="1">AT1</strain>
    </source>
</reference>
<name>A0ACC0MFL3_RHOML</name>
<evidence type="ECO:0000313" key="1">
    <source>
        <dbReference type="EMBL" id="KAI8539765.1"/>
    </source>
</evidence>
<comment type="caution">
    <text evidence="1">The sequence shown here is derived from an EMBL/GenBank/DDBJ whole genome shotgun (WGS) entry which is preliminary data.</text>
</comment>
<protein>
    <submittedName>
        <fullName evidence="1">Uncharacterized protein</fullName>
    </submittedName>
</protein>
<accession>A0ACC0MFL3</accession>